<evidence type="ECO:0000256" key="1">
    <source>
        <dbReference type="SAM" id="Coils"/>
    </source>
</evidence>
<keyword evidence="4" id="KW-1185">Reference proteome</keyword>
<dbReference type="PANTHER" id="PTHR35972:SF1">
    <property type="entry name" value="SINGLE-PASS MEMBRANE AND COILED-COIL DOMAIN-CONTAINING PROTEIN 3"/>
    <property type="match status" value="1"/>
</dbReference>
<reference evidence="3" key="2">
    <citation type="submission" date="2025-09" db="UniProtKB">
        <authorList>
            <consortium name="Ensembl"/>
        </authorList>
    </citation>
    <scope>IDENTIFICATION</scope>
</reference>
<dbReference type="Pfam" id="PF15047">
    <property type="entry name" value="DUF4533"/>
    <property type="match status" value="1"/>
</dbReference>
<dbReference type="Proteomes" id="UP000694545">
    <property type="component" value="Unplaced"/>
</dbReference>
<dbReference type="InterPro" id="IPR027895">
    <property type="entry name" value="DUF4533"/>
</dbReference>
<evidence type="ECO:0000313" key="3">
    <source>
        <dbReference type="Ensembl" id="ENSVKKP00000014467.1"/>
    </source>
</evidence>
<evidence type="ECO:0000256" key="2">
    <source>
        <dbReference type="SAM" id="Phobius"/>
    </source>
</evidence>
<protein>
    <submittedName>
        <fullName evidence="3">Single-pass membrane protein with coiled-coil domains 3</fullName>
    </submittedName>
</protein>
<keyword evidence="2" id="KW-1133">Transmembrane helix</keyword>
<feature type="coiled-coil region" evidence="1">
    <location>
        <begin position="185"/>
        <end position="212"/>
    </location>
</feature>
<keyword evidence="2" id="KW-0812">Transmembrane</keyword>
<keyword evidence="1" id="KW-0175">Coiled coil</keyword>
<sequence>MSLSNLLYPRNPQRRQNVTDLHQELLDCIQLNFKATNELIGTLNEHLGAKITYINMKEGGTIKENCDIIIQAINDIQQEVWQLDKQIKERLEPVMYQKLYDIKQPELEKIAIAHRIVSIILGEATASAGSVAVKLICSNVLTVTMNKLAALLAQIGVSVLGGIAISILGLGIDVILHAILGAVEKDRLTASIQSYEEHLAEFKEASEAYQCAITEVSALVKGKMKL</sequence>
<name>A0A8D2KZF0_VARKO</name>
<dbReference type="Ensembl" id="ENSVKKT00000014819.1">
    <property type="protein sequence ID" value="ENSVKKP00000014467.1"/>
    <property type="gene ID" value="ENSVKKG00000009952.1"/>
</dbReference>
<organism evidence="3 4">
    <name type="scientific">Varanus komodoensis</name>
    <name type="common">Komodo dragon</name>
    <dbReference type="NCBI Taxonomy" id="61221"/>
    <lineage>
        <taxon>Eukaryota</taxon>
        <taxon>Metazoa</taxon>
        <taxon>Chordata</taxon>
        <taxon>Craniata</taxon>
        <taxon>Vertebrata</taxon>
        <taxon>Euteleostomi</taxon>
        <taxon>Lepidosauria</taxon>
        <taxon>Squamata</taxon>
        <taxon>Bifurcata</taxon>
        <taxon>Unidentata</taxon>
        <taxon>Episquamata</taxon>
        <taxon>Toxicofera</taxon>
        <taxon>Anguimorpha</taxon>
        <taxon>Paleoanguimorpha</taxon>
        <taxon>Varanoidea</taxon>
        <taxon>Varanidae</taxon>
        <taxon>Varanus</taxon>
    </lineage>
</organism>
<feature type="transmembrane region" description="Helical" evidence="2">
    <location>
        <begin position="148"/>
        <end position="176"/>
    </location>
</feature>
<proteinExistence type="predicted"/>
<accession>A0A8D2KZF0</accession>
<dbReference type="AlphaFoldDB" id="A0A8D2KZF0"/>
<dbReference type="OMA" id="MSTNFHA"/>
<reference evidence="3" key="1">
    <citation type="submission" date="2025-08" db="UniProtKB">
        <authorList>
            <consortium name="Ensembl"/>
        </authorList>
    </citation>
    <scope>IDENTIFICATION</scope>
</reference>
<dbReference type="PANTHER" id="PTHR35972">
    <property type="entry name" value="SINGLE-PASS MEMBRANE AND COILED-COIL DOMAIN-CONTAINING PROTEIN 3"/>
    <property type="match status" value="1"/>
</dbReference>
<evidence type="ECO:0000313" key="4">
    <source>
        <dbReference type="Proteomes" id="UP000694545"/>
    </source>
</evidence>
<dbReference type="InterPro" id="IPR040004">
    <property type="entry name" value="SMCO3"/>
</dbReference>
<keyword evidence="2" id="KW-0472">Membrane</keyword>